<evidence type="ECO:0000256" key="3">
    <source>
        <dbReference type="ARBA" id="ARBA00012513"/>
    </source>
</evidence>
<dbReference type="PROSITE" id="PS00108">
    <property type="entry name" value="PROTEIN_KINASE_ST"/>
    <property type="match status" value="1"/>
</dbReference>
<dbReference type="InterPro" id="IPR017441">
    <property type="entry name" value="Protein_kinase_ATP_BS"/>
</dbReference>
<dbReference type="EnsemblMetazoa" id="SMAR014285-RA">
    <property type="protein sequence ID" value="SMAR014285-PA"/>
    <property type="gene ID" value="SMAR014285"/>
</dbReference>
<dbReference type="EC" id="2.7.11.1" evidence="3"/>
<feature type="binding site" evidence="12">
    <location>
        <position position="298"/>
    </location>
    <ligand>
        <name>ATP</name>
        <dbReference type="ChEBI" id="CHEBI:30616"/>
    </ligand>
</feature>
<keyword evidence="5" id="KW-0723">Serine/threonine-protein kinase</keyword>
<dbReference type="GO" id="GO:0005737">
    <property type="term" value="C:cytoplasm"/>
    <property type="evidence" value="ECO:0007669"/>
    <property type="project" value="UniProtKB-SubCell"/>
</dbReference>
<comment type="catalytic activity">
    <reaction evidence="10">
        <text>L-threonyl-[protein] + ATP = O-phospho-L-threonyl-[protein] + ADP + H(+)</text>
        <dbReference type="Rhea" id="RHEA:46608"/>
        <dbReference type="Rhea" id="RHEA-COMP:11060"/>
        <dbReference type="Rhea" id="RHEA-COMP:11605"/>
        <dbReference type="ChEBI" id="CHEBI:15378"/>
        <dbReference type="ChEBI" id="CHEBI:30013"/>
        <dbReference type="ChEBI" id="CHEBI:30616"/>
        <dbReference type="ChEBI" id="CHEBI:61977"/>
        <dbReference type="ChEBI" id="CHEBI:456216"/>
        <dbReference type="EC" id="2.7.11.1"/>
    </reaction>
</comment>
<dbReference type="STRING" id="126957.T1JKA5"/>
<dbReference type="InterPro" id="IPR000719">
    <property type="entry name" value="Prot_kinase_dom"/>
</dbReference>
<dbReference type="SUPFAM" id="SSF47986">
    <property type="entry name" value="DEATH domain"/>
    <property type="match status" value="1"/>
</dbReference>
<dbReference type="PANTHER" id="PTHR27001">
    <property type="entry name" value="OS01G0253100 PROTEIN"/>
    <property type="match status" value="1"/>
</dbReference>
<comment type="catalytic activity">
    <reaction evidence="11">
        <text>L-seryl-[protein] + ATP = O-phospho-L-seryl-[protein] + ADP + H(+)</text>
        <dbReference type="Rhea" id="RHEA:17989"/>
        <dbReference type="Rhea" id="RHEA-COMP:9863"/>
        <dbReference type="Rhea" id="RHEA-COMP:11604"/>
        <dbReference type="ChEBI" id="CHEBI:15378"/>
        <dbReference type="ChEBI" id="CHEBI:29999"/>
        <dbReference type="ChEBI" id="CHEBI:30616"/>
        <dbReference type="ChEBI" id="CHEBI:83421"/>
        <dbReference type="ChEBI" id="CHEBI:456216"/>
        <dbReference type="EC" id="2.7.11.1"/>
    </reaction>
</comment>
<dbReference type="Pfam" id="PF17840">
    <property type="entry name" value="Tugs"/>
    <property type="match status" value="1"/>
</dbReference>
<comment type="similarity">
    <text evidence="2">Belongs to the protein kinase superfamily. TKL Ser/Thr protein kinase family. Pelle subfamily.</text>
</comment>
<comment type="subcellular location">
    <subcellularLocation>
        <location evidence="1">Cytoplasm</location>
    </subcellularLocation>
</comment>
<dbReference type="Proteomes" id="UP000014500">
    <property type="component" value="Unassembled WGS sequence"/>
</dbReference>
<dbReference type="EMBL" id="AFFK01019697">
    <property type="status" value="NOT_ANNOTATED_CDS"/>
    <property type="molecule type" value="Genomic_DNA"/>
</dbReference>
<dbReference type="Gene3D" id="1.10.533.10">
    <property type="entry name" value="Death Domain, Fas"/>
    <property type="match status" value="1"/>
</dbReference>
<keyword evidence="4" id="KW-0963">Cytoplasm</keyword>
<dbReference type="InterPro" id="IPR011029">
    <property type="entry name" value="DEATH-like_dom_sf"/>
</dbReference>
<dbReference type="PROSITE" id="PS00107">
    <property type="entry name" value="PROTEIN_KINASE_ATP"/>
    <property type="match status" value="1"/>
</dbReference>
<accession>T1JKA5</accession>
<dbReference type="GO" id="GO:0007165">
    <property type="term" value="P:signal transduction"/>
    <property type="evidence" value="ECO:0007669"/>
    <property type="project" value="InterPro"/>
</dbReference>
<dbReference type="FunFam" id="1.10.510.10:FF:000754">
    <property type="entry name" value="Interleukin-1 receptor-associated kinase"/>
    <property type="match status" value="1"/>
</dbReference>
<reference evidence="15" key="1">
    <citation type="submission" date="2011-05" db="EMBL/GenBank/DDBJ databases">
        <authorList>
            <person name="Richards S.R."/>
            <person name="Qu J."/>
            <person name="Jiang H."/>
            <person name="Jhangiani S.N."/>
            <person name="Agravi P."/>
            <person name="Goodspeed R."/>
            <person name="Gross S."/>
            <person name="Mandapat C."/>
            <person name="Jackson L."/>
            <person name="Mathew T."/>
            <person name="Pu L."/>
            <person name="Thornton R."/>
            <person name="Saada N."/>
            <person name="Wilczek-Boney K.B."/>
            <person name="Lee S."/>
            <person name="Kovar C."/>
            <person name="Wu Y."/>
            <person name="Scherer S.E."/>
            <person name="Worley K.C."/>
            <person name="Muzny D.M."/>
            <person name="Gibbs R."/>
        </authorList>
    </citation>
    <scope>NUCLEOTIDE SEQUENCE</scope>
    <source>
        <strain evidence="15">Brora</strain>
    </source>
</reference>
<dbReference type="SUPFAM" id="SSF56112">
    <property type="entry name" value="Protein kinase-like (PK-like)"/>
    <property type="match status" value="1"/>
</dbReference>
<dbReference type="Gene3D" id="3.30.200.20">
    <property type="entry name" value="Phosphorylase Kinase, domain 1"/>
    <property type="match status" value="1"/>
</dbReference>
<dbReference type="PhylomeDB" id="T1JKA5"/>
<evidence type="ECO:0000256" key="11">
    <source>
        <dbReference type="ARBA" id="ARBA00048679"/>
    </source>
</evidence>
<sequence length="693" mass="79412">MASKKNTSVSKKFILDHLPFDVFNDLCRILDGAKSWETLGGRYMHYSLLQLSEFSRSESGPSKKMLTHWGFTKGSVDRLFVYLNQMEHYRAIQIIFPYVSPERQKLFLSKPECSTYIMGCENNNSSIFSSKLASKPVNYSADKSSILKRREDTKLFEIHNTSEFGHQQMGKIPVEDVMNNIRGTSKFNIDYSSDSKQVKSRVDTKKTEVAKETSISQDKRLIHEEEIREKETREKEQSDNYRKKSCDFTSIQSNSSLPHISFEEVQHSTNNFRNNVLGQGGFGVVYSGVWKNTPVAIKYIEKKKNPCISIDDAKLKQSLTEIWALDSFRHKNIISLYGYSLNQDGLCLIYQMMDNGSLEDRLRCRNGTKPLNWMQRLNIILGTACGIQYLHTISSDRPFIHGDIKSANILLDQSFEPKLGDFGLLHEGPPSTKTHTYVKYINGTRAYLPIEYLQRNALSTKVDTYGFGVVLFEVATGLRAYDDKRGTEKKSLALFVRYYLPSKWMAICDQNGGKEHSHLCQYFIQLGTRCTEDNKIKRPEMVTVFKELAHVAGTEVVKLRAAESLNSLNVPSCNVPLSYDSVQEIKSPERSRQTPTINSMSLGDYNIIDGTKLHLLIQKADSMNDKIENDAPLLWDEVDKVLLKHFSRHNANKVLEHFKKEFSQTMAHWNLDDIERLANFYMDHDSSSSTDFM</sequence>
<evidence type="ECO:0000256" key="2">
    <source>
        <dbReference type="ARBA" id="ARBA00008718"/>
    </source>
</evidence>
<evidence type="ECO:0000256" key="8">
    <source>
        <dbReference type="ARBA" id="ARBA00022777"/>
    </source>
</evidence>
<dbReference type="PROSITE" id="PS50011">
    <property type="entry name" value="PROTEIN_KINASE_DOM"/>
    <property type="match status" value="1"/>
</dbReference>
<organism evidence="14 15">
    <name type="scientific">Strigamia maritima</name>
    <name type="common">European centipede</name>
    <name type="synonym">Geophilus maritimus</name>
    <dbReference type="NCBI Taxonomy" id="126957"/>
    <lineage>
        <taxon>Eukaryota</taxon>
        <taxon>Metazoa</taxon>
        <taxon>Ecdysozoa</taxon>
        <taxon>Arthropoda</taxon>
        <taxon>Myriapoda</taxon>
        <taxon>Chilopoda</taxon>
        <taxon>Pleurostigmophora</taxon>
        <taxon>Geophilomorpha</taxon>
        <taxon>Linotaeniidae</taxon>
        <taxon>Strigamia</taxon>
    </lineage>
</organism>
<evidence type="ECO:0000256" key="12">
    <source>
        <dbReference type="PROSITE-ProRule" id="PRU10141"/>
    </source>
</evidence>
<keyword evidence="15" id="KW-1185">Reference proteome</keyword>
<evidence type="ECO:0000256" key="7">
    <source>
        <dbReference type="ARBA" id="ARBA00022741"/>
    </source>
</evidence>
<name>T1JKA5_STRMM</name>
<evidence type="ECO:0000256" key="5">
    <source>
        <dbReference type="ARBA" id="ARBA00022527"/>
    </source>
</evidence>
<keyword evidence="8" id="KW-0418">Kinase</keyword>
<evidence type="ECO:0000256" key="4">
    <source>
        <dbReference type="ARBA" id="ARBA00022490"/>
    </source>
</evidence>
<reference evidence="14" key="2">
    <citation type="submission" date="2015-02" db="UniProtKB">
        <authorList>
            <consortium name="EnsemblMetazoa"/>
        </authorList>
    </citation>
    <scope>IDENTIFICATION</scope>
</reference>
<dbReference type="GO" id="GO:0004674">
    <property type="term" value="F:protein serine/threonine kinase activity"/>
    <property type="evidence" value="ECO:0007669"/>
    <property type="project" value="UniProtKB-KW"/>
</dbReference>
<dbReference type="InterPro" id="IPR041421">
    <property type="entry name" value="Ubl4_C_TUGS"/>
</dbReference>
<dbReference type="PANTHER" id="PTHR27001:SF939">
    <property type="entry name" value="INTERLEUKIN 1 RECEPTOR ASSOCIATED KINASE 1"/>
    <property type="match status" value="1"/>
</dbReference>
<feature type="domain" description="Protein kinase" evidence="13">
    <location>
        <begin position="271"/>
        <end position="553"/>
    </location>
</feature>
<evidence type="ECO:0000256" key="9">
    <source>
        <dbReference type="ARBA" id="ARBA00022840"/>
    </source>
</evidence>
<evidence type="ECO:0000259" key="13">
    <source>
        <dbReference type="PROSITE" id="PS50011"/>
    </source>
</evidence>
<evidence type="ECO:0000313" key="14">
    <source>
        <dbReference type="EnsemblMetazoa" id="SMAR014285-PA"/>
    </source>
</evidence>
<dbReference type="OMA" id="TENNGLM"/>
<dbReference type="SMART" id="SM00220">
    <property type="entry name" value="S_TKc"/>
    <property type="match status" value="1"/>
</dbReference>
<evidence type="ECO:0000313" key="15">
    <source>
        <dbReference type="Proteomes" id="UP000014500"/>
    </source>
</evidence>
<dbReference type="InterPro" id="IPR000488">
    <property type="entry name" value="Death_dom"/>
</dbReference>
<keyword evidence="7 12" id="KW-0547">Nucleotide-binding</keyword>
<dbReference type="GO" id="GO:0045087">
    <property type="term" value="P:innate immune response"/>
    <property type="evidence" value="ECO:0007669"/>
    <property type="project" value="UniProtKB-ARBA"/>
</dbReference>
<dbReference type="InterPro" id="IPR011009">
    <property type="entry name" value="Kinase-like_dom_sf"/>
</dbReference>
<evidence type="ECO:0000256" key="1">
    <source>
        <dbReference type="ARBA" id="ARBA00004496"/>
    </source>
</evidence>
<evidence type="ECO:0000256" key="6">
    <source>
        <dbReference type="ARBA" id="ARBA00022679"/>
    </source>
</evidence>
<keyword evidence="9 12" id="KW-0067">ATP-binding</keyword>
<dbReference type="AlphaFoldDB" id="T1JKA5"/>
<dbReference type="Gene3D" id="1.10.510.10">
    <property type="entry name" value="Transferase(Phosphotransferase) domain 1"/>
    <property type="match status" value="1"/>
</dbReference>
<protein>
    <recommendedName>
        <fullName evidence="3">non-specific serine/threonine protein kinase</fullName>
        <ecNumber evidence="3">2.7.11.1</ecNumber>
    </recommendedName>
</protein>
<evidence type="ECO:0000256" key="10">
    <source>
        <dbReference type="ARBA" id="ARBA00047899"/>
    </source>
</evidence>
<dbReference type="Pfam" id="PF00069">
    <property type="entry name" value="Pkinase"/>
    <property type="match status" value="1"/>
</dbReference>
<dbReference type="Pfam" id="PF00531">
    <property type="entry name" value="Death"/>
    <property type="match status" value="1"/>
</dbReference>
<dbReference type="HOGENOM" id="CLU_000288_21_15_1"/>
<dbReference type="GO" id="GO:0005524">
    <property type="term" value="F:ATP binding"/>
    <property type="evidence" value="ECO:0007669"/>
    <property type="project" value="UniProtKB-UniRule"/>
</dbReference>
<keyword evidence="6" id="KW-0808">Transferase</keyword>
<dbReference type="InterPro" id="IPR008271">
    <property type="entry name" value="Ser/Thr_kinase_AS"/>
</dbReference>
<dbReference type="GO" id="GO:0005886">
    <property type="term" value="C:plasma membrane"/>
    <property type="evidence" value="ECO:0007669"/>
    <property type="project" value="TreeGrafter"/>
</dbReference>
<dbReference type="eggNOG" id="KOG1187">
    <property type="taxonomic scope" value="Eukaryota"/>
</dbReference>
<proteinExistence type="inferred from homology"/>